<evidence type="ECO:0000256" key="1">
    <source>
        <dbReference type="SAM" id="Phobius"/>
    </source>
</evidence>
<evidence type="ECO:0000259" key="2">
    <source>
        <dbReference type="Pfam" id="PF08241"/>
    </source>
</evidence>
<gene>
    <name evidence="3" type="ORF">A3D91_01365</name>
</gene>
<dbReference type="SUPFAM" id="SSF53335">
    <property type="entry name" value="S-adenosyl-L-methionine-dependent methyltransferases"/>
    <property type="match status" value="1"/>
</dbReference>
<dbReference type="GO" id="GO:0008757">
    <property type="term" value="F:S-adenosylmethionine-dependent methyltransferase activity"/>
    <property type="evidence" value="ECO:0007669"/>
    <property type="project" value="InterPro"/>
</dbReference>
<dbReference type="STRING" id="1802620.A3D91_01365"/>
<evidence type="ECO:0000313" key="3">
    <source>
        <dbReference type="EMBL" id="OGC53867.1"/>
    </source>
</evidence>
<reference evidence="3 4" key="1">
    <citation type="journal article" date="2016" name="Nat. Commun.">
        <title>Thousands of microbial genomes shed light on interconnected biogeochemical processes in an aquifer system.</title>
        <authorList>
            <person name="Anantharaman K."/>
            <person name="Brown C.T."/>
            <person name="Hug L.A."/>
            <person name="Sharon I."/>
            <person name="Castelle C.J."/>
            <person name="Probst A.J."/>
            <person name="Thomas B.C."/>
            <person name="Singh A."/>
            <person name="Wilkins M.J."/>
            <person name="Karaoz U."/>
            <person name="Brodie E.L."/>
            <person name="Williams K.H."/>
            <person name="Hubbard S.S."/>
            <person name="Banfield J.F."/>
        </authorList>
    </citation>
    <scope>NUCLEOTIDE SEQUENCE [LARGE SCALE GENOMIC DNA]</scope>
</reference>
<feature type="transmembrane region" description="Helical" evidence="1">
    <location>
        <begin position="167"/>
        <end position="187"/>
    </location>
</feature>
<feature type="domain" description="Methyltransferase type 11" evidence="2">
    <location>
        <begin position="43"/>
        <end position="132"/>
    </location>
</feature>
<protein>
    <recommendedName>
        <fullName evidence="2">Methyltransferase type 11 domain-containing protein</fullName>
    </recommendedName>
</protein>
<accession>A0A1F4V9J1</accession>
<keyword evidence="1" id="KW-1133">Transmembrane helix</keyword>
<keyword evidence="1" id="KW-0812">Transmembrane</keyword>
<dbReference type="AlphaFoldDB" id="A0A1F4V9J1"/>
<comment type="caution">
    <text evidence="3">The sequence shown here is derived from an EMBL/GenBank/DDBJ whole genome shotgun (WGS) entry which is preliminary data.</text>
</comment>
<evidence type="ECO:0000313" key="4">
    <source>
        <dbReference type="Proteomes" id="UP000178127"/>
    </source>
</evidence>
<dbReference type="Proteomes" id="UP000178127">
    <property type="component" value="Unassembled WGS sequence"/>
</dbReference>
<name>A0A1F4V9J1_UNCKA</name>
<feature type="transmembrane region" description="Helical" evidence="1">
    <location>
        <begin position="223"/>
        <end position="240"/>
    </location>
</feature>
<dbReference type="Gene3D" id="3.40.50.150">
    <property type="entry name" value="Vaccinia Virus protein VP39"/>
    <property type="match status" value="1"/>
</dbReference>
<dbReference type="CDD" id="cd02440">
    <property type="entry name" value="AdoMet_MTases"/>
    <property type="match status" value="1"/>
</dbReference>
<dbReference type="InterPro" id="IPR029063">
    <property type="entry name" value="SAM-dependent_MTases_sf"/>
</dbReference>
<proteinExistence type="predicted"/>
<dbReference type="Pfam" id="PF08241">
    <property type="entry name" value="Methyltransf_11"/>
    <property type="match status" value="1"/>
</dbReference>
<dbReference type="EMBL" id="MEVD01000008">
    <property type="protein sequence ID" value="OGC53867.1"/>
    <property type="molecule type" value="Genomic_DNA"/>
</dbReference>
<dbReference type="InterPro" id="IPR013216">
    <property type="entry name" value="Methyltransf_11"/>
</dbReference>
<keyword evidence="1" id="KW-0472">Membrane</keyword>
<organism evidence="3 4">
    <name type="scientific">candidate division WWE3 bacterium RIFCSPHIGHO2_02_FULL_38_14</name>
    <dbReference type="NCBI Taxonomy" id="1802620"/>
    <lineage>
        <taxon>Bacteria</taxon>
        <taxon>Katanobacteria</taxon>
    </lineage>
</organism>
<sequence length="244" mass="28080">MSKEEFDKINKLENTHWWYVGTREISFEILEKYLPQKTGIKSLDVGCGTGGNMNKLLKYGIAEGIDVDPYAVELTRQNGFNCRVGDMHNLNLPEESYDLITFYDVINQTKPENILKVFKDVGAGLKCDGIFSFREPAMNIATGSHDKEVGILYRFNKRDTRRMLENSGFKVLYIVYMNSLLFLPIILKRNIDKVFNLPPKSDVKNHSDAVNTFLFWVLRVEKMLQKFLSFPFGISILVVAQKKC</sequence>